<evidence type="ECO:0000313" key="2">
    <source>
        <dbReference type="EMBL" id="TFA97811.1"/>
    </source>
</evidence>
<dbReference type="RefSeq" id="XP_073554013.1">
    <property type="nucleotide sequence ID" value="XM_073707410.1"/>
</dbReference>
<organism evidence="2 3">
    <name type="scientific">Trichoderma ghanense</name>
    <dbReference type="NCBI Taxonomy" id="65468"/>
    <lineage>
        <taxon>Eukaryota</taxon>
        <taxon>Fungi</taxon>
        <taxon>Dikarya</taxon>
        <taxon>Ascomycota</taxon>
        <taxon>Pezizomycotina</taxon>
        <taxon>Sordariomycetes</taxon>
        <taxon>Hypocreomycetidae</taxon>
        <taxon>Hypocreales</taxon>
        <taxon>Hypocreaceae</taxon>
        <taxon>Trichoderma</taxon>
    </lineage>
</organism>
<comment type="caution">
    <text evidence="2">The sequence shown here is derived from an EMBL/GenBank/DDBJ whole genome shotgun (WGS) entry which is preliminary data.</text>
</comment>
<keyword evidence="3" id="KW-1185">Reference proteome</keyword>
<evidence type="ECO:0000256" key="1">
    <source>
        <dbReference type="SAM" id="MobiDB-lite"/>
    </source>
</evidence>
<dbReference type="GeneID" id="300581860"/>
<accession>A0ABY2GR69</accession>
<feature type="region of interest" description="Disordered" evidence="1">
    <location>
        <begin position="145"/>
        <end position="164"/>
    </location>
</feature>
<dbReference type="Proteomes" id="UP001642720">
    <property type="component" value="Unassembled WGS sequence"/>
</dbReference>
<protein>
    <submittedName>
        <fullName evidence="2">Uncharacterized protein</fullName>
    </submittedName>
</protein>
<proteinExistence type="predicted"/>
<sequence>MVRGLREALACRLHRSPPHDAEVNFKVDFHEFSVRTSLRFPHHRPRPLFVLVITTARGMGGSGDFEARYDGLALDSAEALGWGFEHRMRLLRWALRSEGSDLVGGLQEAPASQLHLFHLPPFHQRALSPQDYGFSTTMRSQLQSRLPRVLRPHSASPSASRSPGAPLFSSFLESLLGPLGTV</sequence>
<name>A0ABY2GR69_9HYPO</name>
<reference evidence="2 3" key="1">
    <citation type="submission" date="2018-01" db="EMBL/GenBank/DDBJ databases">
        <title>Genome characterization of the sugarcane-associated fungus Trichoderma ghanense CCMA-1212 and their application in lignocelulose bioconversion.</title>
        <authorList>
            <person name="Steindorff A.S."/>
            <person name="Mendes T.D."/>
            <person name="Vilela E.S.D."/>
            <person name="Rodrigues D.S."/>
            <person name="Formighieri E.F."/>
            <person name="Melo I.S."/>
            <person name="Favaro L.C.L."/>
        </authorList>
    </citation>
    <scope>NUCLEOTIDE SEQUENCE [LARGE SCALE GENOMIC DNA]</scope>
    <source>
        <strain evidence="2 3">CCMA-1212</strain>
    </source>
</reference>
<dbReference type="EMBL" id="PPTA01000026">
    <property type="protein sequence ID" value="TFA97811.1"/>
    <property type="molecule type" value="Genomic_DNA"/>
</dbReference>
<gene>
    <name evidence="2" type="ORF">CCMA1212_010361</name>
</gene>
<evidence type="ECO:0000313" key="3">
    <source>
        <dbReference type="Proteomes" id="UP001642720"/>
    </source>
</evidence>
<feature type="compositionally biased region" description="Low complexity" evidence="1">
    <location>
        <begin position="154"/>
        <end position="164"/>
    </location>
</feature>